<protein>
    <submittedName>
        <fullName evidence="1">Uncharacterized protein</fullName>
    </submittedName>
</protein>
<reference evidence="1 2" key="1">
    <citation type="journal article" date="2018" name="Front. Plant Sci.">
        <title>Red Clover (Trifolium pratense) and Zigzag Clover (T. medium) - A Picture of Genomic Similarities and Differences.</title>
        <authorList>
            <person name="Dluhosova J."/>
            <person name="Istvanek J."/>
            <person name="Nedelnik J."/>
            <person name="Repkova J."/>
        </authorList>
    </citation>
    <scope>NUCLEOTIDE SEQUENCE [LARGE SCALE GENOMIC DNA]</scope>
    <source>
        <strain evidence="2">cv. 10/8</strain>
        <tissue evidence="1">Leaf</tissue>
    </source>
</reference>
<feature type="non-terminal residue" evidence="1">
    <location>
        <position position="30"/>
    </location>
</feature>
<evidence type="ECO:0000313" key="2">
    <source>
        <dbReference type="Proteomes" id="UP000265520"/>
    </source>
</evidence>
<dbReference type="Proteomes" id="UP000265520">
    <property type="component" value="Unassembled WGS sequence"/>
</dbReference>
<organism evidence="1 2">
    <name type="scientific">Trifolium medium</name>
    <dbReference type="NCBI Taxonomy" id="97028"/>
    <lineage>
        <taxon>Eukaryota</taxon>
        <taxon>Viridiplantae</taxon>
        <taxon>Streptophyta</taxon>
        <taxon>Embryophyta</taxon>
        <taxon>Tracheophyta</taxon>
        <taxon>Spermatophyta</taxon>
        <taxon>Magnoliopsida</taxon>
        <taxon>eudicotyledons</taxon>
        <taxon>Gunneridae</taxon>
        <taxon>Pentapetalae</taxon>
        <taxon>rosids</taxon>
        <taxon>fabids</taxon>
        <taxon>Fabales</taxon>
        <taxon>Fabaceae</taxon>
        <taxon>Papilionoideae</taxon>
        <taxon>50 kb inversion clade</taxon>
        <taxon>NPAAA clade</taxon>
        <taxon>Hologalegina</taxon>
        <taxon>IRL clade</taxon>
        <taxon>Trifolieae</taxon>
        <taxon>Trifolium</taxon>
    </lineage>
</organism>
<proteinExistence type="predicted"/>
<accession>A0A392W3Z5</accession>
<comment type="caution">
    <text evidence="1">The sequence shown here is derived from an EMBL/GenBank/DDBJ whole genome shotgun (WGS) entry which is preliminary data.</text>
</comment>
<evidence type="ECO:0000313" key="1">
    <source>
        <dbReference type="EMBL" id="MCI95116.1"/>
    </source>
</evidence>
<name>A0A392W3Z5_9FABA</name>
<keyword evidence="2" id="KW-1185">Reference proteome</keyword>
<sequence>MFWRELERLRRGSIEREMEDIQCNSKTTTA</sequence>
<dbReference type="AlphaFoldDB" id="A0A392W3Z5"/>
<dbReference type="EMBL" id="LXQA011376359">
    <property type="protein sequence ID" value="MCI95116.1"/>
    <property type="molecule type" value="Genomic_DNA"/>
</dbReference>